<sequence>MNKPIEKLEDNLAPEGNFTPEVSILCSPYRLYSSTSKERPVKLGVLHSLRLG</sequence>
<dbReference type="VEuPathDB" id="FungiDB:JI435_447790"/>
<gene>
    <name evidence="1" type="ORF">JI435_447790</name>
</gene>
<evidence type="ECO:0000313" key="2">
    <source>
        <dbReference type="Proteomes" id="UP000663193"/>
    </source>
</evidence>
<dbReference type="AlphaFoldDB" id="A0A7U2NRD7"/>
<protein>
    <submittedName>
        <fullName evidence="1">Uncharacterized protein</fullName>
    </submittedName>
</protein>
<dbReference type="EMBL" id="CP069045">
    <property type="protein sequence ID" value="QRD07621.1"/>
    <property type="molecule type" value="Genomic_DNA"/>
</dbReference>
<dbReference type="Proteomes" id="UP000663193">
    <property type="component" value="Chromosome 23"/>
</dbReference>
<keyword evidence="2" id="KW-1185">Reference proteome</keyword>
<name>A0A7U2NRD7_PHANO</name>
<proteinExistence type="predicted"/>
<organism evidence="1 2">
    <name type="scientific">Phaeosphaeria nodorum (strain SN15 / ATCC MYA-4574 / FGSC 10173)</name>
    <name type="common">Glume blotch fungus</name>
    <name type="synonym">Parastagonospora nodorum</name>
    <dbReference type="NCBI Taxonomy" id="321614"/>
    <lineage>
        <taxon>Eukaryota</taxon>
        <taxon>Fungi</taxon>
        <taxon>Dikarya</taxon>
        <taxon>Ascomycota</taxon>
        <taxon>Pezizomycotina</taxon>
        <taxon>Dothideomycetes</taxon>
        <taxon>Pleosporomycetidae</taxon>
        <taxon>Pleosporales</taxon>
        <taxon>Pleosporineae</taxon>
        <taxon>Phaeosphaeriaceae</taxon>
        <taxon>Parastagonospora</taxon>
    </lineage>
</organism>
<reference evidence="2" key="1">
    <citation type="journal article" date="2021" name="BMC Genomics">
        <title>Chromosome-level genome assembly and manually-curated proteome of model necrotroph Parastagonospora nodorum Sn15 reveals a genome-wide trove of candidate effector homologs, and redundancy of virulence-related functions within an accessory chromosome.</title>
        <authorList>
            <person name="Bertazzoni S."/>
            <person name="Jones D.A.B."/>
            <person name="Phan H.T."/>
            <person name="Tan K.-C."/>
            <person name="Hane J.K."/>
        </authorList>
    </citation>
    <scope>NUCLEOTIDE SEQUENCE [LARGE SCALE GENOMIC DNA]</scope>
    <source>
        <strain evidence="2">SN15 / ATCC MYA-4574 / FGSC 10173)</strain>
    </source>
</reference>
<evidence type="ECO:0000313" key="1">
    <source>
        <dbReference type="EMBL" id="QRD07621.1"/>
    </source>
</evidence>
<accession>A0A7U2NRD7</accession>